<keyword evidence="3" id="KW-1015">Disulfide bond</keyword>
<evidence type="ECO:0000256" key="2">
    <source>
        <dbReference type="ARBA" id="ARBA00023128"/>
    </source>
</evidence>
<dbReference type="GO" id="GO:0008535">
    <property type="term" value="P:respiratory chain complex IV assembly"/>
    <property type="evidence" value="ECO:0007669"/>
    <property type="project" value="InterPro"/>
</dbReference>
<reference evidence="4" key="3">
    <citation type="submission" date="2025-09" db="UniProtKB">
        <authorList>
            <consortium name="Ensembl"/>
        </authorList>
    </citation>
    <scope>IDENTIFICATION</scope>
</reference>
<dbReference type="InterPro" id="IPR048280">
    <property type="entry name" value="COX6B-like"/>
</dbReference>
<dbReference type="RefSeq" id="XP_017566169.1">
    <property type="nucleotide sequence ID" value="XM_017710680.2"/>
</dbReference>
<sequence length="79" mass="9496">MSAPNSQERRACWSARDEYWKCLDCNQNDVTTCEKYKKEFEMNCPAQWVTYFNKRRDFLKYKEKIEKEGYVPAEGAPKL</sequence>
<dbReference type="RefSeq" id="XP_017566170.1">
    <property type="nucleotide sequence ID" value="XM_017710681.2"/>
</dbReference>
<dbReference type="GO" id="GO:0005739">
    <property type="term" value="C:mitochondrion"/>
    <property type="evidence" value="ECO:0007669"/>
    <property type="project" value="UniProtKB-SubCell"/>
</dbReference>
<proteinExistence type="predicted"/>
<keyword evidence="5" id="KW-1185">Reference proteome</keyword>
<dbReference type="PROSITE" id="PS51808">
    <property type="entry name" value="CHCH"/>
    <property type="match status" value="1"/>
</dbReference>
<dbReference type="RefSeq" id="XP_017566171.1">
    <property type="nucleotide sequence ID" value="XM_017710682.2"/>
</dbReference>
<evidence type="ECO:0000256" key="3">
    <source>
        <dbReference type="ARBA" id="ARBA00023157"/>
    </source>
</evidence>
<accession>A0AAR2LRU1</accession>
<evidence type="ECO:0008006" key="6">
    <source>
        <dbReference type="Google" id="ProtNLM"/>
    </source>
</evidence>
<dbReference type="Gene3D" id="1.10.10.140">
    <property type="entry name" value="Cytochrome c oxidase, subunit VIb"/>
    <property type="match status" value="1"/>
</dbReference>
<dbReference type="PANTHER" id="PTHR46690">
    <property type="entry name" value="CYTOCHROME C OXIDASE ASSEMBLY FACTOR 6 HOMOLOG"/>
    <property type="match status" value="1"/>
</dbReference>
<dbReference type="InterPro" id="IPR042289">
    <property type="entry name" value="COA6"/>
</dbReference>
<dbReference type="InterPro" id="IPR036549">
    <property type="entry name" value="CX6/COA6-like_sf"/>
</dbReference>
<dbReference type="SUPFAM" id="SSF47694">
    <property type="entry name" value="Cytochrome c oxidase subunit h"/>
    <property type="match status" value="1"/>
</dbReference>
<dbReference type="Pfam" id="PF02297">
    <property type="entry name" value="COX6B"/>
    <property type="match status" value="1"/>
</dbReference>
<dbReference type="RefSeq" id="XP_017566172.1">
    <property type="nucleotide sequence ID" value="XM_017710683.2"/>
</dbReference>
<comment type="subcellular location">
    <subcellularLocation>
        <location evidence="1">Mitochondrion</location>
    </subcellularLocation>
</comment>
<dbReference type="Proteomes" id="UP001501920">
    <property type="component" value="Chromosome 1"/>
</dbReference>
<dbReference type="PANTHER" id="PTHR46690:SF1">
    <property type="entry name" value="CYTOCHROME C OXIDASE ASSEMBLY FACTOR 6 HOMOLOG"/>
    <property type="match status" value="1"/>
</dbReference>
<dbReference type="AlphaFoldDB" id="A0AAR2LRU1"/>
<dbReference type="Ensembl" id="ENSPNAT00000057775.1">
    <property type="protein sequence ID" value="ENSPNAP00000077444.1"/>
    <property type="gene ID" value="ENSPNAG00000034403.1"/>
</dbReference>
<reference evidence="4 5" key="1">
    <citation type="submission" date="2020-10" db="EMBL/GenBank/DDBJ databases">
        <title>Pygocentrus nattereri (red-bellied piranha) genome, fPygNat1, primary haplotype.</title>
        <authorList>
            <person name="Myers G."/>
            <person name="Meyer A."/>
            <person name="Karagic N."/>
            <person name="Pippel M."/>
            <person name="Winkler S."/>
            <person name="Tracey A."/>
            <person name="Wood J."/>
            <person name="Formenti G."/>
            <person name="Howe K."/>
            <person name="Fedrigo O."/>
            <person name="Jarvis E.D."/>
        </authorList>
    </citation>
    <scope>NUCLEOTIDE SEQUENCE [LARGE SCALE GENOMIC DNA]</scope>
</reference>
<name>A0AAR2LRU1_PYGNA</name>
<evidence type="ECO:0000313" key="5">
    <source>
        <dbReference type="Proteomes" id="UP001501920"/>
    </source>
</evidence>
<protein>
    <recommendedName>
        <fullName evidence="6">Cytochrome c oxidase assembly factor 6</fullName>
    </recommendedName>
</protein>
<evidence type="ECO:0000256" key="1">
    <source>
        <dbReference type="ARBA" id="ARBA00004173"/>
    </source>
</evidence>
<dbReference type="GeneID" id="108435102"/>
<organism evidence="4 5">
    <name type="scientific">Pygocentrus nattereri</name>
    <name type="common">Red-bellied piranha</name>
    <dbReference type="NCBI Taxonomy" id="42514"/>
    <lineage>
        <taxon>Eukaryota</taxon>
        <taxon>Metazoa</taxon>
        <taxon>Chordata</taxon>
        <taxon>Craniata</taxon>
        <taxon>Vertebrata</taxon>
        <taxon>Euteleostomi</taxon>
        <taxon>Actinopterygii</taxon>
        <taxon>Neopterygii</taxon>
        <taxon>Teleostei</taxon>
        <taxon>Ostariophysi</taxon>
        <taxon>Characiformes</taxon>
        <taxon>Characoidei</taxon>
        <taxon>Pygocentrus</taxon>
    </lineage>
</organism>
<dbReference type="GO" id="GO:0042775">
    <property type="term" value="P:mitochondrial ATP synthesis coupled electron transport"/>
    <property type="evidence" value="ECO:0007669"/>
    <property type="project" value="TreeGrafter"/>
</dbReference>
<evidence type="ECO:0000313" key="4">
    <source>
        <dbReference type="Ensembl" id="ENSPNAP00000077444.1"/>
    </source>
</evidence>
<reference evidence="4" key="2">
    <citation type="submission" date="2025-08" db="UniProtKB">
        <authorList>
            <consortium name="Ensembl"/>
        </authorList>
    </citation>
    <scope>IDENTIFICATION</scope>
</reference>
<dbReference type="GeneTree" id="ENSGT00390000004094"/>
<keyword evidence="2" id="KW-0496">Mitochondrion</keyword>